<reference evidence="1 2" key="1">
    <citation type="submission" date="2015-12" db="EMBL/GenBank/DDBJ databases">
        <authorList>
            <person name="Shamseldin A."/>
            <person name="Moawad H."/>
            <person name="Abd El-Rahim W.M."/>
            <person name="Sadowsky M.J."/>
        </authorList>
    </citation>
    <scope>NUCLEOTIDE SEQUENCE [LARGE SCALE GENOMIC DNA]</scope>
    <source>
        <strain evidence="1 2">D7</strain>
    </source>
</reference>
<evidence type="ECO:0000313" key="1">
    <source>
        <dbReference type="EMBL" id="AMJ98573.1"/>
    </source>
</evidence>
<dbReference type="Gene3D" id="3.40.630.30">
    <property type="match status" value="1"/>
</dbReference>
<protein>
    <recommendedName>
        <fullName evidence="3">N-acetyltransferase domain-containing protein</fullName>
    </recommendedName>
</protein>
<dbReference type="AlphaFoldDB" id="A0A126PZY7"/>
<dbReference type="SUPFAM" id="SSF55729">
    <property type="entry name" value="Acyl-CoA N-acyltransferases (Nat)"/>
    <property type="match status" value="1"/>
</dbReference>
<proteinExistence type="predicted"/>
<organism evidence="1 2">
    <name type="scientific">Alteromonas macleodii</name>
    <name type="common">Pseudoalteromonas macleodii</name>
    <dbReference type="NCBI Taxonomy" id="28108"/>
    <lineage>
        <taxon>Bacteria</taxon>
        <taxon>Pseudomonadati</taxon>
        <taxon>Pseudomonadota</taxon>
        <taxon>Gammaproteobacteria</taxon>
        <taxon>Alteromonadales</taxon>
        <taxon>Alteromonadaceae</taxon>
        <taxon>Alteromonas/Salinimonas group</taxon>
        <taxon>Alteromonas</taxon>
    </lineage>
</organism>
<gene>
    <name evidence="1" type="ORF">AVL55_10555</name>
</gene>
<name>A0A126PZY7_ALTMA</name>
<evidence type="ECO:0008006" key="3">
    <source>
        <dbReference type="Google" id="ProtNLM"/>
    </source>
</evidence>
<evidence type="ECO:0000313" key="2">
    <source>
        <dbReference type="Proteomes" id="UP000063991"/>
    </source>
</evidence>
<dbReference type="Proteomes" id="UP000063991">
    <property type="component" value="Chromosome"/>
</dbReference>
<accession>A0A126PZY7</accession>
<dbReference type="EMBL" id="CP014323">
    <property type="protein sequence ID" value="AMJ98573.1"/>
    <property type="molecule type" value="Genomic_DNA"/>
</dbReference>
<dbReference type="InterPro" id="IPR016181">
    <property type="entry name" value="Acyl_CoA_acyltransferase"/>
</dbReference>
<sequence>MENEKPISIVVFVQSEHHDGIPCFNVGYATEFSQRKRGLAKALLKTAINDVKEGLKRQDVADFYLEAGVDKNNIASQKVASDVFQIDPVDSVDPDSGTPTFGYLCKASTLDFG</sequence>